<dbReference type="Gene3D" id="4.10.240.10">
    <property type="entry name" value="Zn(2)-C6 fungal-type DNA-binding domain"/>
    <property type="match status" value="1"/>
</dbReference>
<reference evidence="6" key="1">
    <citation type="journal article" date="2020" name="Stud. Mycol.">
        <title>101 Dothideomycetes genomes: a test case for predicting lifestyles and emergence of pathogens.</title>
        <authorList>
            <person name="Haridas S."/>
            <person name="Albert R."/>
            <person name="Binder M."/>
            <person name="Bloem J."/>
            <person name="Labutti K."/>
            <person name="Salamov A."/>
            <person name="Andreopoulos B."/>
            <person name="Baker S."/>
            <person name="Barry K."/>
            <person name="Bills G."/>
            <person name="Bluhm B."/>
            <person name="Cannon C."/>
            <person name="Castanera R."/>
            <person name="Culley D."/>
            <person name="Daum C."/>
            <person name="Ezra D."/>
            <person name="Gonzalez J."/>
            <person name="Henrissat B."/>
            <person name="Kuo A."/>
            <person name="Liang C."/>
            <person name="Lipzen A."/>
            <person name="Lutzoni F."/>
            <person name="Magnuson J."/>
            <person name="Mondo S."/>
            <person name="Nolan M."/>
            <person name="Ohm R."/>
            <person name="Pangilinan J."/>
            <person name="Park H.-J."/>
            <person name="Ramirez L."/>
            <person name="Alfaro M."/>
            <person name="Sun H."/>
            <person name="Tritt A."/>
            <person name="Yoshinaga Y."/>
            <person name="Zwiers L.-H."/>
            <person name="Turgeon B."/>
            <person name="Goodwin S."/>
            <person name="Spatafora J."/>
            <person name="Crous P."/>
            <person name="Grigoriev I."/>
        </authorList>
    </citation>
    <scope>NUCLEOTIDE SEQUENCE</scope>
    <source>
        <strain evidence="6">CBS 175.79</strain>
    </source>
</reference>
<dbReference type="InterPro" id="IPR050613">
    <property type="entry name" value="Sec_Metabolite_Reg"/>
</dbReference>
<evidence type="ECO:0000256" key="3">
    <source>
        <dbReference type="ARBA" id="ARBA00023242"/>
    </source>
</evidence>
<dbReference type="Pfam" id="PF00172">
    <property type="entry name" value="Zn_clus"/>
    <property type="match status" value="1"/>
</dbReference>
<evidence type="ECO:0000313" key="7">
    <source>
        <dbReference type="Proteomes" id="UP000799778"/>
    </source>
</evidence>
<dbReference type="GO" id="GO:0006351">
    <property type="term" value="P:DNA-templated transcription"/>
    <property type="evidence" value="ECO:0007669"/>
    <property type="project" value="InterPro"/>
</dbReference>
<dbReference type="CDD" id="cd12148">
    <property type="entry name" value="fungal_TF_MHR"/>
    <property type="match status" value="1"/>
</dbReference>
<dbReference type="PROSITE" id="PS00463">
    <property type="entry name" value="ZN2_CY6_FUNGAL_1"/>
    <property type="match status" value="1"/>
</dbReference>
<dbReference type="SUPFAM" id="SSF57701">
    <property type="entry name" value="Zn2/Cys6 DNA-binding domain"/>
    <property type="match status" value="1"/>
</dbReference>
<feature type="region of interest" description="Disordered" evidence="4">
    <location>
        <begin position="86"/>
        <end position="130"/>
    </location>
</feature>
<evidence type="ECO:0000256" key="2">
    <source>
        <dbReference type="ARBA" id="ARBA00022723"/>
    </source>
</evidence>
<comment type="subcellular location">
    <subcellularLocation>
        <location evidence="1">Nucleus</location>
    </subcellularLocation>
</comment>
<dbReference type="PANTHER" id="PTHR31001:SF49">
    <property type="entry name" value="ZN(II)2CYS6 TRANSCRIPTION FACTOR (EUROFUNG)"/>
    <property type="match status" value="1"/>
</dbReference>
<dbReference type="EMBL" id="ML978066">
    <property type="protein sequence ID" value="KAF2021508.1"/>
    <property type="molecule type" value="Genomic_DNA"/>
</dbReference>
<evidence type="ECO:0000259" key="5">
    <source>
        <dbReference type="PROSITE" id="PS50048"/>
    </source>
</evidence>
<dbReference type="GO" id="GO:0008270">
    <property type="term" value="F:zinc ion binding"/>
    <property type="evidence" value="ECO:0007669"/>
    <property type="project" value="InterPro"/>
</dbReference>
<dbReference type="OrthoDB" id="4934715at2759"/>
<dbReference type="RefSeq" id="XP_033389847.1">
    <property type="nucleotide sequence ID" value="XM_033526642.1"/>
</dbReference>
<keyword evidence="3" id="KW-0539">Nucleus</keyword>
<evidence type="ECO:0000256" key="1">
    <source>
        <dbReference type="ARBA" id="ARBA00004123"/>
    </source>
</evidence>
<dbReference type="InterPro" id="IPR001138">
    <property type="entry name" value="Zn2Cys6_DnaBD"/>
</dbReference>
<dbReference type="CDD" id="cd00067">
    <property type="entry name" value="GAL4"/>
    <property type="match status" value="1"/>
</dbReference>
<dbReference type="Pfam" id="PF04082">
    <property type="entry name" value="Fungal_trans"/>
    <property type="match status" value="1"/>
</dbReference>
<dbReference type="InterPro" id="IPR036864">
    <property type="entry name" value="Zn2-C6_fun-type_DNA-bd_sf"/>
</dbReference>
<dbReference type="PANTHER" id="PTHR31001">
    <property type="entry name" value="UNCHARACTERIZED TRANSCRIPTIONAL REGULATORY PROTEIN"/>
    <property type="match status" value="1"/>
</dbReference>
<accession>A0A6A5Y7K2</accession>
<evidence type="ECO:0000256" key="4">
    <source>
        <dbReference type="SAM" id="MobiDB-lite"/>
    </source>
</evidence>
<dbReference type="AlphaFoldDB" id="A0A6A5Y7K2"/>
<keyword evidence="2" id="KW-0479">Metal-binding</keyword>
<name>A0A6A5Y7K2_9PLEO</name>
<dbReference type="GO" id="GO:0003677">
    <property type="term" value="F:DNA binding"/>
    <property type="evidence" value="ECO:0007669"/>
    <property type="project" value="InterPro"/>
</dbReference>
<organism evidence="6 7">
    <name type="scientific">Aaosphaeria arxii CBS 175.79</name>
    <dbReference type="NCBI Taxonomy" id="1450172"/>
    <lineage>
        <taxon>Eukaryota</taxon>
        <taxon>Fungi</taxon>
        <taxon>Dikarya</taxon>
        <taxon>Ascomycota</taxon>
        <taxon>Pezizomycotina</taxon>
        <taxon>Dothideomycetes</taxon>
        <taxon>Pleosporomycetidae</taxon>
        <taxon>Pleosporales</taxon>
        <taxon>Pleosporales incertae sedis</taxon>
        <taxon>Aaosphaeria</taxon>
    </lineage>
</organism>
<dbReference type="GeneID" id="54284039"/>
<dbReference type="SMART" id="SM00066">
    <property type="entry name" value="GAL4"/>
    <property type="match status" value="1"/>
</dbReference>
<keyword evidence="7" id="KW-1185">Reference proteome</keyword>
<feature type="compositionally biased region" description="Polar residues" evidence="4">
    <location>
        <begin position="108"/>
        <end position="125"/>
    </location>
</feature>
<dbReference type="GO" id="GO:0000981">
    <property type="term" value="F:DNA-binding transcription factor activity, RNA polymerase II-specific"/>
    <property type="evidence" value="ECO:0007669"/>
    <property type="project" value="InterPro"/>
</dbReference>
<gene>
    <name evidence="6" type="ORF">BU24DRAFT_417149</name>
</gene>
<dbReference type="SMART" id="SM00906">
    <property type="entry name" value="Fungal_trans"/>
    <property type="match status" value="1"/>
</dbReference>
<dbReference type="InterPro" id="IPR007219">
    <property type="entry name" value="XnlR_reg_dom"/>
</dbReference>
<dbReference type="PROSITE" id="PS50048">
    <property type="entry name" value="ZN2_CY6_FUNGAL_2"/>
    <property type="match status" value="1"/>
</dbReference>
<proteinExistence type="predicted"/>
<feature type="domain" description="Zn(2)-C6 fungal-type" evidence="5">
    <location>
        <begin position="22"/>
        <end position="53"/>
    </location>
</feature>
<dbReference type="Proteomes" id="UP000799778">
    <property type="component" value="Unassembled WGS sequence"/>
</dbReference>
<evidence type="ECO:0000313" key="6">
    <source>
        <dbReference type="EMBL" id="KAF2021508.1"/>
    </source>
</evidence>
<protein>
    <recommendedName>
        <fullName evidence="5">Zn(2)-C6 fungal-type domain-containing protein</fullName>
    </recommendedName>
</protein>
<feature type="compositionally biased region" description="Basic and acidic residues" evidence="4">
    <location>
        <begin position="92"/>
        <end position="103"/>
    </location>
</feature>
<sequence length="749" mass="85841">MSTEMPHRVVPPSRRRDKPILSCNLCRRRKLKCDRQQPCKTCVDRGLSLSCTYTRNVPPAHEPKPHNVHDRIDQLEKLVTSLMSAKSANGDDPMKATEHRSNHDSYPISGSSTHTPYEQSPSADSTEPEVAGVHETMKLDQEGTRYQNSSHWSSILDGISELREQLDQIPTTPRPQNPVLSEIPGPDLFFGQQRHASRNEILAAIPPKAECDVLLETYFASMELAPNLIHRQTFEREYAEFWERPTEMPPMWLALLFTVFVLAVRFQWVLDASGMQVHELADAPVRSVRMDFYREKVVQCLILGNYGKCPPYTIEALLQYFVTEYFRSQDSQFGTWMLVGVIVRVAFRMGYHRDPSRFSNISVFKAEMRRRIWVMILQVDLMSSSQMGLPRMIQSNMHDVMEPRNLEEDDLYEGMEVLPPSRPVTESTPMLHALLRNKLLQVFSRILDLTSLSSQPSYQDIIETDASLHAVYEDMPSSMKPFRFHDANPEDPDIAKRRRFLGLNFLKATLMLHRPYHLAGRTDPKYARSRMLCVDSALEILELQQLIDREAKQSTDRLWKSKWHLWTISWRLSAIVNQDFLLATTILSLDLDTDIANPMPDPDPNSPPRQRFKTGQPSRAEVIDALKGAYSIWLRSSATSREAQRVAAAVRLVLGKAGTSVEPDPNLVDYGTPISQFDFNNFATQSTSNYNQPTEPNTSFYGWENANFNPPLFDGDIDIHGFDWRGLEMDFTPFENKSQVFGPPLERQM</sequence>
<dbReference type="GO" id="GO:0005634">
    <property type="term" value="C:nucleus"/>
    <property type="evidence" value="ECO:0007669"/>
    <property type="project" value="UniProtKB-SubCell"/>
</dbReference>
<feature type="region of interest" description="Disordered" evidence="4">
    <location>
        <begin position="597"/>
        <end position="617"/>
    </location>
</feature>